<dbReference type="RefSeq" id="WP_361951952.1">
    <property type="nucleotide sequence ID" value="NZ_JBEXWI010000056.1"/>
</dbReference>
<comment type="caution">
    <text evidence="1">The sequence shown here is derived from an EMBL/GenBank/DDBJ whole genome shotgun (WGS) entry which is preliminary data.</text>
</comment>
<accession>A0ABW6N5M0</accession>
<proteinExistence type="predicted"/>
<protein>
    <recommendedName>
        <fullName evidence="3">SnoaL-like domain-containing protein</fullName>
    </recommendedName>
</protein>
<evidence type="ECO:0008006" key="3">
    <source>
        <dbReference type="Google" id="ProtNLM"/>
    </source>
</evidence>
<sequence length="90" mass="9898">MQLRDDQQPLTGAPALRELCAGIAKGLADSKHVWTTTVLDDGRIALRWLHASRRVDDRLVALSGIEYATLDADGLITSLDNRMVTPDSRL</sequence>
<evidence type="ECO:0000313" key="1">
    <source>
        <dbReference type="EMBL" id="MFF0008540.1"/>
    </source>
</evidence>
<dbReference type="SUPFAM" id="SSF54427">
    <property type="entry name" value="NTF2-like"/>
    <property type="match status" value="1"/>
</dbReference>
<gene>
    <name evidence="1" type="ORF">ACFYQT_34585</name>
</gene>
<reference evidence="1 2" key="1">
    <citation type="submission" date="2024-10" db="EMBL/GenBank/DDBJ databases">
        <title>The Natural Products Discovery Center: Release of the First 8490 Sequenced Strains for Exploring Actinobacteria Biosynthetic Diversity.</title>
        <authorList>
            <person name="Kalkreuter E."/>
            <person name="Kautsar S.A."/>
            <person name="Yang D."/>
            <person name="Bader C.D."/>
            <person name="Teijaro C.N."/>
            <person name="Fluegel L."/>
            <person name="Davis C.M."/>
            <person name="Simpson J.R."/>
            <person name="Lauterbach L."/>
            <person name="Steele A.D."/>
            <person name="Gui C."/>
            <person name="Meng S."/>
            <person name="Li G."/>
            <person name="Viehrig K."/>
            <person name="Ye F."/>
            <person name="Su P."/>
            <person name="Kiefer A.F."/>
            <person name="Nichols A."/>
            <person name="Cepeda A.J."/>
            <person name="Yan W."/>
            <person name="Fan B."/>
            <person name="Jiang Y."/>
            <person name="Adhikari A."/>
            <person name="Zheng C.-J."/>
            <person name="Schuster L."/>
            <person name="Cowan T.M."/>
            <person name="Smanski M.J."/>
            <person name="Chevrette M.G."/>
            <person name="De Carvalho L.P.S."/>
            <person name="Shen B."/>
        </authorList>
    </citation>
    <scope>NUCLEOTIDE SEQUENCE [LARGE SCALE GENOMIC DNA]</scope>
    <source>
        <strain evidence="1 2">NPDC005497</strain>
    </source>
</reference>
<dbReference type="InterPro" id="IPR032710">
    <property type="entry name" value="NTF2-like_dom_sf"/>
</dbReference>
<dbReference type="Gene3D" id="3.10.450.50">
    <property type="match status" value="1"/>
</dbReference>
<dbReference type="Proteomes" id="UP001601422">
    <property type="component" value="Unassembled WGS sequence"/>
</dbReference>
<keyword evidence="2" id="KW-1185">Reference proteome</keyword>
<organism evidence="1 2">
    <name type="scientific">Streptomyces tibetensis</name>
    <dbReference type="NCBI Taxonomy" id="2382123"/>
    <lineage>
        <taxon>Bacteria</taxon>
        <taxon>Bacillati</taxon>
        <taxon>Actinomycetota</taxon>
        <taxon>Actinomycetes</taxon>
        <taxon>Kitasatosporales</taxon>
        <taxon>Streptomycetaceae</taxon>
        <taxon>Streptomyces</taxon>
    </lineage>
</organism>
<name>A0ABW6N5M0_9ACTN</name>
<evidence type="ECO:0000313" key="2">
    <source>
        <dbReference type="Proteomes" id="UP001601422"/>
    </source>
</evidence>
<dbReference type="EMBL" id="JBIAJP010000014">
    <property type="protein sequence ID" value="MFF0008540.1"/>
    <property type="molecule type" value="Genomic_DNA"/>
</dbReference>